<feature type="compositionally biased region" description="Acidic residues" evidence="2">
    <location>
        <begin position="135"/>
        <end position="151"/>
    </location>
</feature>
<evidence type="ECO:0000256" key="1">
    <source>
        <dbReference type="ARBA" id="ARBA00061469"/>
    </source>
</evidence>
<dbReference type="GO" id="GO:0005773">
    <property type="term" value="C:vacuole"/>
    <property type="evidence" value="ECO:0007669"/>
    <property type="project" value="GOC"/>
</dbReference>
<evidence type="ECO:0000313" key="4">
    <source>
        <dbReference type="Proteomes" id="UP001174691"/>
    </source>
</evidence>
<dbReference type="GO" id="GO:0043161">
    <property type="term" value="P:proteasome-mediated ubiquitin-dependent protein catabolic process"/>
    <property type="evidence" value="ECO:0007669"/>
    <property type="project" value="TreeGrafter"/>
</dbReference>
<evidence type="ECO:0000256" key="2">
    <source>
        <dbReference type="SAM" id="MobiDB-lite"/>
    </source>
</evidence>
<dbReference type="AlphaFoldDB" id="A0AA38RA65"/>
<organism evidence="3 4">
    <name type="scientific">Coniochaeta hoffmannii</name>
    <dbReference type="NCBI Taxonomy" id="91930"/>
    <lineage>
        <taxon>Eukaryota</taxon>
        <taxon>Fungi</taxon>
        <taxon>Dikarya</taxon>
        <taxon>Ascomycota</taxon>
        <taxon>Pezizomycotina</taxon>
        <taxon>Sordariomycetes</taxon>
        <taxon>Sordariomycetidae</taxon>
        <taxon>Coniochaetales</taxon>
        <taxon>Coniochaetaceae</taxon>
        <taxon>Coniochaeta</taxon>
    </lineage>
</organism>
<keyword evidence="4" id="KW-1185">Reference proteome</keyword>
<reference evidence="3" key="1">
    <citation type="submission" date="2022-07" db="EMBL/GenBank/DDBJ databases">
        <title>Fungi with potential for degradation of polypropylene.</title>
        <authorList>
            <person name="Gostincar C."/>
        </authorList>
    </citation>
    <scope>NUCLEOTIDE SEQUENCE</scope>
    <source>
        <strain evidence="3">EXF-13287</strain>
    </source>
</reference>
<gene>
    <name evidence="3" type="ORF">NKR19_g9427</name>
</gene>
<dbReference type="GO" id="GO:0045721">
    <property type="term" value="P:negative regulation of gluconeogenesis"/>
    <property type="evidence" value="ECO:0007669"/>
    <property type="project" value="TreeGrafter"/>
</dbReference>
<feature type="compositionally biased region" description="Polar residues" evidence="2">
    <location>
        <begin position="44"/>
        <end position="83"/>
    </location>
</feature>
<sequence>MPTPAGNAPDPNPHSPRNQHFSSCPDPEDNEQHSPQQQQQQQQSFDSPISTASPLSPSSQTPGDSQESQPSSWRPETSSSQSLYPPDESISPRSATMSPMSSSVAAALADGSGDYDSSDERRGISIGALEPQSMEVDDDDDDDDDSKDDEDEQRRMLASAMRRDYIGGEDEGSDSESSSLGPPVVTNLQDHLLGLIRRLDELNALDAARDAERTARVAAGAGGEPAPSVPSTSRRRPDTLRSRSSAAAYGARPGDGESSSSTTRDDEPEAAAWGAHTSMLGMGYEYADPRVIPISPSTYLRPGSRFHGTQQSERQRYDVQVEIKHVDLRESFLCGYLRIQGLTEDHPTLTTYFEGEIIGTKYGFNTQHPSWGASDKTDLSHWAKFQAFRPFQKQMKKGGGGGSVVIKDVANRENIFMRWKEHFLVPDHRVRTIHGASFEGFYYICFNQLRGEVSGIYFHSKSEKFQQLELKHVEDKGCQGAVEFR</sequence>
<dbReference type="PANTHER" id="PTHR14534:SF3">
    <property type="entry name" value="GID COMPLEX SUBUNIT 4 HOMOLOG"/>
    <property type="match status" value="1"/>
</dbReference>
<comment type="similarity">
    <text evidence="1">Belongs to the GID4/VID24 family.</text>
</comment>
<accession>A0AA38RA65</accession>
<dbReference type="GO" id="GO:0006623">
    <property type="term" value="P:protein targeting to vacuole"/>
    <property type="evidence" value="ECO:0007669"/>
    <property type="project" value="TreeGrafter"/>
</dbReference>
<dbReference type="InterPro" id="IPR018618">
    <property type="entry name" value="GID4/10-like"/>
</dbReference>
<dbReference type="Pfam" id="PF09783">
    <property type="entry name" value="Vac_ImportDeg"/>
    <property type="match status" value="1"/>
</dbReference>
<dbReference type="GO" id="GO:0007039">
    <property type="term" value="P:protein catabolic process in the vacuole"/>
    <property type="evidence" value="ECO:0007669"/>
    <property type="project" value="TreeGrafter"/>
</dbReference>
<feature type="compositionally biased region" description="Polar residues" evidence="2">
    <location>
        <begin position="91"/>
        <end position="104"/>
    </location>
</feature>
<comment type="caution">
    <text evidence="3">The sequence shown here is derived from an EMBL/GenBank/DDBJ whole genome shotgun (WGS) entry which is preliminary data.</text>
</comment>
<feature type="region of interest" description="Disordered" evidence="2">
    <location>
        <begin position="1"/>
        <end position="185"/>
    </location>
</feature>
<feature type="compositionally biased region" description="Low complexity" evidence="2">
    <location>
        <begin position="242"/>
        <end position="252"/>
    </location>
</feature>
<dbReference type="PANTHER" id="PTHR14534">
    <property type="entry name" value="VACUOLAR IMPORT AND DEGRADATION PROTEIN 24"/>
    <property type="match status" value="1"/>
</dbReference>
<dbReference type="Proteomes" id="UP001174691">
    <property type="component" value="Unassembled WGS sequence"/>
</dbReference>
<name>A0AA38RA65_9PEZI</name>
<evidence type="ECO:0000313" key="3">
    <source>
        <dbReference type="EMBL" id="KAJ9132036.1"/>
    </source>
</evidence>
<proteinExistence type="inferred from homology"/>
<feature type="region of interest" description="Disordered" evidence="2">
    <location>
        <begin position="215"/>
        <end position="269"/>
    </location>
</feature>
<protein>
    <submittedName>
        <fullName evidence="3">Vesicle-mediated transporter vid24</fullName>
    </submittedName>
</protein>
<dbReference type="GO" id="GO:0034657">
    <property type="term" value="C:GID complex"/>
    <property type="evidence" value="ECO:0007669"/>
    <property type="project" value="TreeGrafter"/>
</dbReference>
<dbReference type="EMBL" id="JANBVN010000226">
    <property type="protein sequence ID" value="KAJ9132036.1"/>
    <property type="molecule type" value="Genomic_DNA"/>
</dbReference>